<sequence length="784" mass="92365">MSKKQFLNTFFLKYLCILLIYVQSFYSKINDKIIEDSINNNNNHNYTNFLLSCFQQYESKYLNKEFLKRACHHRMKWIEESQSKEFKISSITKRQMLYLSRLETNHNTNKFQKKKRSKRSIYDNYKKRLIRKEYRMLTNEELSRLHYAMNELKNRMIDNITLWDLHILIHYPDSAPGAHWGPAFLPWHREFLRQFENALQNIDNNVALPYWDSTLDYELPDPSDSIIWTDKFFGNGNGYVKTGPFKDWTTNVLMPLSDVNIKKLFRYTGGKGNDRLLSPDDVDWILKRNHYSNLTFCHDRTFESMHGLSHVWVGGFMYVIRVSPNDPAFYLHHSFIDSIWERFRQLKQSRSERENQYAENTCGNLHLPNAQMKPFSLTNIDGMSNDYTDYYYTYKNVKHCSPADPVCHDSPYYWCDKQKWRCKSKIQLGGSCSNLEGQDSCYSSICINGICQYTSIKEDEIKKKKDIPSNVVWAKSLLLDSSNKPITHPFAYINNIDEYNSFNVTSYVEEKIKNLEYNGIIYLALPKPSSGLPISITFQARDQYGRYCQSYCINDTTQIYNVCEPKIILKMRKDFEATNIAYTHSFISRNYLDVDLSSHPSILKINPPYIIFSCHSKPINGEELYSTVKNMMQFSKPLDDYVWFRVELILSNDSPFNLKELIVKVIDNDDSYYQWQEKINKIQSPFDTNIIFVRAPNPYINGKKIVLRILILYEGQIVNCVAKCSKLNEPKKNCSDEVVLHYIPYFGDENIFTSNDDSLNFIGWKMVGHPSKWDYKLPYLSLTC</sequence>
<dbReference type="PROSITE" id="PS00498">
    <property type="entry name" value="TYROSINASE_2"/>
    <property type="match status" value="1"/>
</dbReference>
<evidence type="ECO:0000313" key="5">
    <source>
        <dbReference type="Proteomes" id="UP000035681"/>
    </source>
</evidence>
<dbReference type="InterPro" id="IPR050316">
    <property type="entry name" value="Tyrosinase/Hemocyanin"/>
</dbReference>
<feature type="transmembrane region" description="Helical" evidence="2">
    <location>
        <begin position="7"/>
        <end position="26"/>
    </location>
</feature>
<dbReference type="Pfam" id="PF00264">
    <property type="entry name" value="Tyrosinase"/>
    <property type="match status" value="1"/>
</dbReference>
<keyword evidence="2" id="KW-0812">Transmembrane</keyword>
<dbReference type="Gene3D" id="1.10.1280.10">
    <property type="entry name" value="Di-copper center containing domain from catechol oxidase"/>
    <property type="match status" value="1"/>
</dbReference>
<dbReference type="PANTHER" id="PTHR11474:SF122">
    <property type="entry name" value="TYROSINASE COPPER-BINDING DOMAIN-CONTAINING PROTEIN"/>
    <property type="match status" value="1"/>
</dbReference>
<keyword evidence="2" id="KW-1133">Transmembrane helix</keyword>
<protein>
    <submittedName>
        <fullName evidence="6">Tyrosinase copper-binding domain-containing protein</fullName>
    </submittedName>
</protein>
<dbReference type="InterPro" id="IPR008922">
    <property type="entry name" value="Di-copper_centre_dom_sf"/>
</dbReference>
<organism evidence="5 6">
    <name type="scientific">Strongyloides stercoralis</name>
    <name type="common">Threadworm</name>
    <dbReference type="NCBI Taxonomy" id="6248"/>
    <lineage>
        <taxon>Eukaryota</taxon>
        <taxon>Metazoa</taxon>
        <taxon>Ecdysozoa</taxon>
        <taxon>Nematoda</taxon>
        <taxon>Chromadorea</taxon>
        <taxon>Rhabditida</taxon>
        <taxon>Tylenchina</taxon>
        <taxon>Panagrolaimomorpha</taxon>
        <taxon>Strongyloidoidea</taxon>
        <taxon>Strongyloididae</taxon>
        <taxon>Strongyloides</taxon>
    </lineage>
</organism>
<feature type="domain" description="Tyrosinase copper-binding" evidence="3">
    <location>
        <begin position="179"/>
        <end position="196"/>
    </location>
</feature>
<dbReference type="PRINTS" id="PR00092">
    <property type="entry name" value="TYROSINASE"/>
</dbReference>
<evidence type="ECO:0000313" key="6">
    <source>
        <dbReference type="WBParaSite" id="TCONS_00016557.p1"/>
    </source>
</evidence>
<dbReference type="SUPFAM" id="SSF48056">
    <property type="entry name" value="Di-copper centre-containing domain"/>
    <property type="match status" value="1"/>
</dbReference>
<dbReference type="InterPro" id="IPR002227">
    <property type="entry name" value="Tyrosinase_Cu-bd"/>
</dbReference>
<dbReference type="Proteomes" id="UP000035681">
    <property type="component" value="Unplaced"/>
</dbReference>
<dbReference type="WBParaSite" id="TCONS_00016557.p1">
    <property type="protein sequence ID" value="TCONS_00016557.p1"/>
    <property type="gene ID" value="XLOC_011158"/>
</dbReference>
<evidence type="ECO:0000259" key="4">
    <source>
        <dbReference type="PROSITE" id="PS00498"/>
    </source>
</evidence>
<reference evidence="6" key="1">
    <citation type="submission" date="2024-02" db="UniProtKB">
        <authorList>
            <consortium name="WormBaseParasite"/>
        </authorList>
    </citation>
    <scope>IDENTIFICATION</scope>
</reference>
<accession>A0AAF5DS07</accession>
<dbReference type="GO" id="GO:0016491">
    <property type="term" value="F:oxidoreductase activity"/>
    <property type="evidence" value="ECO:0007669"/>
    <property type="project" value="InterPro"/>
</dbReference>
<keyword evidence="2" id="KW-0472">Membrane</keyword>
<dbReference type="PANTHER" id="PTHR11474">
    <property type="entry name" value="TYROSINASE FAMILY MEMBER"/>
    <property type="match status" value="1"/>
</dbReference>
<evidence type="ECO:0000256" key="2">
    <source>
        <dbReference type="SAM" id="Phobius"/>
    </source>
</evidence>
<keyword evidence="1" id="KW-0479">Metal-binding</keyword>
<dbReference type="PROSITE" id="PS00497">
    <property type="entry name" value="TYROSINASE_1"/>
    <property type="match status" value="1"/>
</dbReference>
<evidence type="ECO:0000256" key="1">
    <source>
        <dbReference type="ARBA" id="ARBA00022723"/>
    </source>
</evidence>
<feature type="domain" description="Tyrosinase copper-binding" evidence="4">
    <location>
        <begin position="326"/>
        <end position="337"/>
    </location>
</feature>
<evidence type="ECO:0000259" key="3">
    <source>
        <dbReference type="PROSITE" id="PS00497"/>
    </source>
</evidence>
<dbReference type="AlphaFoldDB" id="A0AAF5DS07"/>
<proteinExistence type="predicted"/>
<name>A0AAF5DS07_STRER</name>
<keyword evidence="5" id="KW-1185">Reference proteome</keyword>
<dbReference type="GO" id="GO:0046872">
    <property type="term" value="F:metal ion binding"/>
    <property type="evidence" value="ECO:0007669"/>
    <property type="project" value="UniProtKB-KW"/>
</dbReference>